<evidence type="ECO:0000256" key="5">
    <source>
        <dbReference type="ARBA" id="ARBA00022643"/>
    </source>
</evidence>
<dbReference type="PROSITE" id="PS50112">
    <property type="entry name" value="PAS"/>
    <property type="match status" value="1"/>
</dbReference>
<evidence type="ECO:0000259" key="12">
    <source>
        <dbReference type="PROSITE" id="PS50109"/>
    </source>
</evidence>
<organism evidence="14 15">
    <name type="scientific">Palleronia aestuarii</name>
    <dbReference type="NCBI Taxonomy" id="568105"/>
    <lineage>
        <taxon>Bacteria</taxon>
        <taxon>Pseudomonadati</taxon>
        <taxon>Pseudomonadota</taxon>
        <taxon>Alphaproteobacteria</taxon>
        <taxon>Rhodobacterales</taxon>
        <taxon>Roseobacteraceae</taxon>
        <taxon>Palleronia</taxon>
    </lineage>
</organism>
<comment type="caution">
    <text evidence="14">The sequence shown here is derived from an EMBL/GenBank/DDBJ whole genome shotgun (WGS) entry which is preliminary data.</text>
</comment>
<dbReference type="SUPFAM" id="SSF55874">
    <property type="entry name" value="ATPase domain of HSP90 chaperone/DNA topoisomerase II/histidine kinase"/>
    <property type="match status" value="1"/>
</dbReference>
<proteinExistence type="predicted"/>
<dbReference type="PROSITE" id="PS50109">
    <property type="entry name" value="HIS_KIN"/>
    <property type="match status" value="1"/>
</dbReference>
<evidence type="ECO:0000256" key="11">
    <source>
        <dbReference type="SAM" id="Coils"/>
    </source>
</evidence>
<dbReference type="Gene3D" id="3.30.565.10">
    <property type="entry name" value="Histidine kinase-like ATPase, C-terminal domain"/>
    <property type="match status" value="1"/>
</dbReference>
<dbReference type="InterPro" id="IPR000014">
    <property type="entry name" value="PAS"/>
</dbReference>
<dbReference type="InterPro" id="IPR011102">
    <property type="entry name" value="Sig_transdc_His_kinase_HWE"/>
</dbReference>
<evidence type="ECO:0000256" key="3">
    <source>
        <dbReference type="ARBA" id="ARBA00022553"/>
    </source>
</evidence>
<dbReference type="SMART" id="SM00911">
    <property type="entry name" value="HWE_HK"/>
    <property type="match status" value="1"/>
</dbReference>
<dbReference type="InterPro" id="IPR003594">
    <property type="entry name" value="HATPase_dom"/>
</dbReference>
<dbReference type="GO" id="GO:0004673">
    <property type="term" value="F:protein histidine kinase activity"/>
    <property type="evidence" value="ECO:0007669"/>
    <property type="project" value="UniProtKB-EC"/>
</dbReference>
<dbReference type="SMART" id="SM00387">
    <property type="entry name" value="HATPase_c"/>
    <property type="match status" value="1"/>
</dbReference>
<dbReference type="RefSeq" id="WP_111535315.1">
    <property type="nucleotide sequence ID" value="NZ_QKZL01000001.1"/>
</dbReference>
<dbReference type="Proteomes" id="UP000248916">
    <property type="component" value="Unassembled WGS sequence"/>
</dbReference>
<accession>A0A2W7QCR8</accession>
<keyword evidence="3" id="KW-0597">Phosphoprotein</keyword>
<keyword evidence="15" id="KW-1185">Reference proteome</keyword>
<reference evidence="14 15" key="1">
    <citation type="submission" date="2018-06" db="EMBL/GenBank/DDBJ databases">
        <title>Genomic Encyclopedia of Archaeal and Bacterial Type Strains, Phase II (KMG-II): from individual species to whole genera.</title>
        <authorList>
            <person name="Goeker M."/>
        </authorList>
    </citation>
    <scope>NUCLEOTIDE SEQUENCE [LARGE SCALE GENOMIC DNA]</scope>
    <source>
        <strain evidence="14 15">DSM 22009</strain>
    </source>
</reference>
<dbReference type="InterPro" id="IPR035965">
    <property type="entry name" value="PAS-like_dom_sf"/>
</dbReference>
<keyword evidence="10" id="KW-0157">Chromophore</keyword>
<feature type="domain" description="Histidine kinase" evidence="12">
    <location>
        <begin position="141"/>
        <end position="331"/>
    </location>
</feature>
<sequence>MNASNDDGGRDQAGAIRSFRKSNISIVLTDPRRDDNPIVFANEAFLELTGYAKSSVLGRNCRFLQGDLDNEEERKRIRAALAAEEELTIELQNVRADGTRFLNRLMIAPIIHEGECIQFLGVQTPVDMDEGQIVADRQLKELQHRVKNHLSMIIGLIRQQTRTSGNPHEFSSLARRIESLQLLYEELTNGVDDGTVPMGSYLSRIASTIGHIDGRAGIRLQVEVESISMPVTKATSIGLILSELLTNAFQHAFEGRSSGLIDVKAMRLSNDAFRMTVSDDGVGLPGGTDWPSNESLGGRLLQAFVTSLEASLDIQRVGTGTIVILDVPASPDDQGIHVSP</sequence>
<keyword evidence="5" id="KW-0288">FMN</keyword>
<dbReference type="CDD" id="cd00130">
    <property type="entry name" value="PAS"/>
    <property type="match status" value="1"/>
</dbReference>
<evidence type="ECO:0000256" key="8">
    <source>
        <dbReference type="ARBA" id="ARBA00022777"/>
    </source>
</evidence>
<dbReference type="PANTHER" id="PTHR47429">
    <property type="entry name" value="PROTEIN TWIN LOV 1"/>
    <property type="match status" value="1"/>
</dbReference>
<dbReference type="Pfam" id="PF13426">
    <property type="entry name" value="PAS_9"/>
    <property type="match status" value="1"/>
</dbReference>
<evidence type="ECO:0000256" key="2">
    <source>
        <dbReference type="ARBA" id="ARBA00012438"/>
    </source>
</evidence>
<dbReference type="NCBIfam" id="TIGR00229">
    <property type="entry name" value="sensory_box"/>
    <property type="match status" value="1"/>
</dbReference>
<keyword evidence="8" id="KW-0418">Kinase</keyword>
<evidence type="ECO:0000313" key="15">
    <source>
        <dbReference type="Proteomes" id="UP000248916"/>
    </source>
</evidence>
<evidence type="ECO:0000256" key="10">
    <source>
        <dbReference type="ARBA" id="ARBA00022991"/>
    </source>
</evidence>
<keyword evidence="6" id="KW-0808">Transferase</keyword>
<keyword evidence="7" id="KW-0547">Nucleotide-binding</keyword>
<dbReference type="InterPro" id="IPR036890">
    <property type="entry name" value="HATPase_C_sf"/>
</dbReference>
<dbReference type="GO" id="GO:0005524">
    <property type="term" value="F:ATP binding"/>
    <property type="evidence" value="ECO:0007669"/>
    <property type="project" value="UniProtKB-KW"/>
</dbReference>
<comment type="catalytic activity">
    <reaction evidence="1">
        <text>ATP + protein L-histidine = ADP + protein N-phospho-L-histidine.</text>
        <dbReference type="EC" id="2.7.13.3"/>
    </reaction>
</comment>
<gene>
    <name evidence="14" type="ORF">LX81_00086</name>
</gene>
<dbReference type="InterPro" id="IPR011495">
    <property type="entry name" value="Sig_transdc_His_kin_sub2_dim/P"/>
</dbReference>
<evidence type="ECO:0000259" key="13">
    <source>
        <dbReference type="PROSITE" id="PS50112"/>
    </source>
</evidence>
<dbReference type="EC" id="2.7.13.3" evidence="2"/>
<dbReference type="Pfam" id="PF13581">
    <property type="entry name" value="HATPase_c_2"/>
    <property type="match status" value="1"/>
</dbReference>
<evidence type="ECO:0000256" key="4">
    <source>
        <dbReference type="ARBA" id="ARBA00022630"/>
    </source>
</evidence>
<evidence type="ECO:0000313" key="14">
    <source>
        <dbReference type="EMBL" id="PZX19629.1"/>
    </source>
</evidence>
<feature type="domain" description="PAS" evidence="13">
    <location>
        <begin position="35"/>
        <end position="81"/>
    </location>
</feature>
<dbReference type="PANTHER" id="PTHR47429:SF2">
    <property type="entry name" value="PROTEIN TWIN LOV 1"/>
    <property type="match status" value="1"/>
</dbReference>
<dbReference type="InterPro" id="IPR005467">
    <property type="entry name" value="His_kinase_dom"/>
</dbReference>
<dbReference type="OrthoDB" id="489241at2"/>
<dbReference type="AlphaFoldDB" id="A0A2W7QCR8"/>
<dbReference type="Pfam" id="PF07568">
    <property type="entry name" value="HisKA_2"/>
    <property type="match status" value="1"/>
</dbReference>
<evidence type="ECO:0000256" key="1">
    <source>
        <dbReference type="ARBA" id="ARBA00000085"/>
    </source>
</evidence>
<evidence type="ECO:0000256" key="7">
    <source>
        <dbReference type="ARBA" id="ARBA00022741"/>
    </source>
</evidence>
<dbReference type="Gene3D" id="3.30.450.20">
    <property type="entry name" value="PAS domain"/>
    <property type="match status" value="1"/>
</dbReference>
<evidence type="ECO:0000256" key="6">
    <source>
        <dbReference type="ARBA" id="ARBA00022679"/>
    </source>
</evidence>
<keyword evidence="11" id="KW-0175">Coiled coil</keyword>
<keyword evidence="4" id="KW-0285">Flavoprotein</keyword>
<dbReference type="SUPFAM" id="SSF55785">
    <property type="entry name" value="PYP-like sensor domain (PAS domain)"/>
    <property type="match status" value="1"/>
</dbReference>
<keyword evidence="9" id="KW-0067">ATP-binding</keyword>
<name>A0A2W7QCR8_9RHOB</name>
<evidence type="ECO:0000256" key="9">
    <source>
        <dbReference type="ARBA" id="ARBA00022840"/>
    </source>
</evidence>
<feature type="coiled-coil region" evidence="11">
    <location>
        <begin position="70"/>
        <end position="97"/>
    </location>
</feature>
<dbReference type="EMBL" id="QKZL01000001">
    <property type="protein sequence ID" value="PZX19629.1"/>
    <property type="molecule type" value="Genomic_DNA"/>
</dbReference>
<protein>
    <recommendedName>
        <fullName evidence="2">histidine kinase</fullName>
        <ecNumber evidence="2">2.7.13.3</ecNumber>
    </recommendedName>
</protein>